<feature type="binding site" evidence="11">
    <location>
        <position position="155"/>
    </location>
    <ligand>
        <name>IMP</name>
        <dbReference type="ChEBI" id="CHEBI:58053"/>
        <note>ligand shared between dimeric partners</note>
    </ligand>
</feature>
<comment type="function">
    <text evidence="11">Plays an important role in the de novo pathway and in the salvage pathway of purine nucleotide biosynthesis. Catalyzes the first commited step in the biosynthesis of AMP from IMP.</text>
</comment>
<dbReference type="Gene3D" id="3.40.440.10">
    <property type="entry name" value="Adenylosuccinate Synthetase, subunit A, domain 1"/>
    <property type="match status" value="1"/>
</dbReference>
<dbReference type="UniPathway" id="UPA00075">
    <property type="reaction ID" value="UER00335"/>
</dbReference>
<dbReference type="FunFam" id="1.10.300.10:FF:000002">
    <property type="entry name" value="Adenylosuccinate synthetase, chloroplastic"/>
    <property type="match status" value="1"/>
</dbReference>
<comment type="function">
    <text evidence="13">Plays an important role in the de novo pathway of purine nucleotide biosynthesis.</text>
</comment>
<comment type="subcellular location">
    <subcellularLocation>
        <location evidence="11">Cytoplasm</location>
    </subcellularLocation>
</comment>
<keyword evidence="4 11" id="KW-0436">Ligase</keyword>
<evidence type="ECO:0000256" key="4">
    <source>
        <dbReference type="ARBA" id="ARBA00022598"/>
    </source>
</evidence>
<dbReference type="PROSITE" id="PS00513">
    <property type="entry name" value="ADENYLOSUCCIN_SYN_2"/>
    <property type="match status" value="1"/>
</dbReference>
<comment type="cofactor">
    <cofactor evidence="11">
        <name>Mg(2+)</name>
        <dbReference type="ChEBI" id="CHEBI:18420"/>
    </cofactor>
    <text evidence="11">Binds 1 Mg(2+) ion per subunit.</text>
</comment>
<dbReference type="GO" id="GO:0046040">
    <property type="term" value="P:IMP metabolic process"/>
    <property type="evidence" value="ECO:0007669"/>
    <property type="project" value="TreeGrafter"/>
</dbReference>
<feature type="binding site" evidence="11">
    <location>
        <position position="21"/>
    </location>
    <ligand>
        <name>Mg(2+)</name>
        <dbReference type="ChEBI" id="CHEBI:18420"/>
    </ligand>
</feature>
<keyword evidence="8 11" id="KW-0460">Magnesium</keyword>
<dbReference type="SMART" id="SM00788">
    <property type="entry name" value="Adenylsucc_synt"/>
    <property type="match status" value="1"/>
</dbReference>
<reference evidence="14 15" key="1">
    <citation type="submission" date="2016-07" db="EMBL/GenBank/DDBJ databases">
        <title>Pervasive Adenine N6-methylation of Active Genes in Fungi.</title>
        <authorList>
            <consortium name="DOE Joint Genome Institute"/>
            <person name="Mondo S.J."/>
            <person name="Dannebaum R.O."/>
            <person name="Kuo R.C."/>
            <person name="Labutti K."/>
            <person name="Haridas S."/>
            <person name="Kuo A."/>
            <person name="Salamov A."/>
            <person name="Ahrendt S.R."/>
            <person name="Lipzen A."/>
            <person name="Sullivan W."/>
            <person name="Andreopoulos W.B."/>
            <person name="Clum A."/>
            <person name="Lindquist E."/>
            <person name="Daum C."/>
            <person name="Ramamoorthy G.K."/>
            <person name="Gryganskyi A."/>
            <person name="Culley D."/>
            <person name="Magnuson J.K."/>
            <person name="James T.Y."/>
            <person name="O'Malley M.A."/>
            <person name="Stajich J.E."/>
            <person name="Spatafora J.W."/>
            <person name="Visel A."/>
            <person name="Grigoriev I.V."/>
        </authorList>
    </citation>
    <scope>NUCLEOTIDE SEQUENCE [LARGE SCALE GENOMIC DNA]</scope>
    <source>
        <strain evidence="14 15">62-1032</strain>
    </source>
</reference>
<dbReference type="SUPFAM" id="SSF52540">
    <property type="entry name" value="P-loop containing nucleoside triphosphate hydrolases"/>
    <property type="match status" value="1"/>
</dbReference>
<dbReference type="AlphaFoldDB" id="A0A1Y2G3Q0"/>
<dbReference type="InterPro" id="IPR027417">
    <property type="entry name" value="P-loop_NTPase"/>
</dbReference>
<keyword evidence="6 11" id="KW-0547">Nucleotide-binding</keyword>
<proteinExistence type="inferred from homology"/>
<dbReference type="GO" id="GO:0004019">
    <property type="term" value="F:adenylosuccinate synthase activity"/>
    <property type="evidence" value="ECO:0007669"/>
    <property type="project" value="UniProtKB-UniRule"/>
</dbReference>
<dbReference type="PANTHER" id="PTHR11846:SF0">
    <property type="entry name" value="ADENYLOSUCCINATE SYNTHETASE"/>
    <property type="match status" value="1"/>
</dbReference>
<feature type="binding site" evidence="11">
    <location>
        <position position="48"/>
    </location>
    <ligand>
        <name>Mg(2+)</name>
        <dbReference type="ChEBI" id="CHEBI:18420"/>
    </ligand>
</feature>
<comment type="pathway">
    <text evidence="11 13">Purine metabolism; AMP biosynthesis via de novo pathway; AMP from IMP: step 1/2.</text>
</comment>
<keyword evidence="7 11" id="KW-0658">Purine biosynthesis</keyword>
<dbReference type="Gene3D" id="1.10.300.10">
    <property type="entry name" value="Adenylosuccinate Synthetase, subunit A, domain 2"/>
    <property type="match status" value="1"/>
</dbReference>
<protein>
    <recommendedName>
        <fullName evidence="11 13">Adenylosuccinate synthetase</fullName>
        <shortName evidence="11">AMPSase</shortName>
        <shortName evidence="11">AdSS</shortName>
        <ecNumber evidence="11 13">6.3.4.4</ecNumber>
    </recommendedName>
    <alternativeName>
        <fullName evidence="11">IMP--aspartate ligase</fullName>
    </alternativeName>
</protein>
<evidence type="ECO:0000256" key="9">
    <source>
        <dbReference type="ARBA" id="ARBA00023134"/>
    </source>
</evidence>
<evidence type="ECO:0000256" key="3">
    <source>
        <dbReference type="ARBA" id="ARBA00022490"/>
    </source>
</evidence>
<feature type="binding site" evidence="11">
    <location>
        <position position="313"/>
    </location>
    <ligand>
        <name>GTP</name>
        <dbReference type="ChEBI" id="CHEBI:37565"/>
    </ligand>
</feature>
<comment type="subunit">
    <text evidence="2 11">Homodimer.</text>
</comment>
<dbReference type="GO" id="GO:0044208">
    <property type="term" value="P:'de novo' AMP biosynthetic process"/>
    <property type="evidence" value="ECO:0007669"/>
    <property type="project" value="UniProtKB-UniRule"/>
</dbReference>
<feature type="active site" evidence="12">
    <location>
        <position position="152"/>
    </location>
</feature>
<dbReference type="InterPro" id="IPR042110">
    <property type="entry name" value="Adenylosuccinate_synth_dom2"/>
</dbReference>
<feature type="binding site" evidence="11">
    <location>
        <begin position="46"/>
        <end position="49"/>
    </location>
    <ligand>
        <name>IMP</name>
        <dbReference type="ChEBI" id="CHEBI:58053"/>
    </ligand>
</feature>
<dbReference type="InterPro" id="IPR033128">
    <property type="entry name" value="Adenylosuccin_syn_Lys_AS"/>
</dbReference>
<feature type="binding site" evidence="11">
    <location>
        <position position="141"/>
    </location>
    <ligand>
        <name>IMP</name>
        <dbReference type="ChEBI" id="CHEBI:58053"/>
    </ligand>
</feature>
<dbReference type="OrthoDB" id="10265645at2759"/>
<dbReference type="CDD" id="cd03108">
    <property type="entry name" value="AdSS"/>
    <property type="match status" value="1"/>
</dbReference>
<dbReference type="Proteomes" id="UP000193467">
    <property type="component" value="Unassembled WGS sequence"/>
</dbReference>
<keyword evidence="5 11" id="KW-0479">Metal-binding</keyword>
<comment type="similarity">
    <text evidence="11 13">Belongs to the adenylosuccinate synthetase family.</text>
</comment>
<evidence type="ECO:0000256" key="8">
    <source>
        <dbReference type="ARBA" id="ARBA00022842"/>
    </source>
</evidence>
<feature type="active site" description="Proton donor" evidence="11">
    <location>
        <position position="49"/>
    </location>
</feature>
<dbReference type="InterPro" id="IPR001114">
    <property type="entry name" value="Adenylosuccinate_synthetase"/>
</dbReference>
<evidence type="ECO:0000256" key="10">
    <source>
        <dbReference type="ARBA" id="ARBA00050432"/>
    </source>
</evidence>
<feature type="binding site" evidence="11">
    <location>
        <begin position="422"/>
        <end position="424"/>
    </location>
    <ligand>
        <name>GTP</name>
        <dbReference type="ChEBI" id="CHEBI:37565"/>
    </ligand>
</feature>
<keyword evidence="3 11" id="KW-0963">Cytoplasm</keyword>
<feature type="binding site" evidence="11">
    <location>
        <position position="247"/>
    </location>
    <ligand>
        <name>IMP</name>
        <dbReference type="ChEBI" id="CHEBI:58053"/>
    </ligand>
</feature>
<accession>A0A1Y2G3Q0</accession>
<evidence type="ECO:0000256" key="12">
    <source>
        <dbReference type="PROSITE-ProRule" id="PRU10134"/>
    </source>
</evidence>
<keyword evidence="9 11" id="KW-0342">GTP-binding</keyword>
<evidence type="ECO:0000313" key="15">
    <source>
        <dbReference type="Proteomes" id="UP000193467"/>
    </source>
</evidence>
<feature type="binding site" evidence="11">
    <location>
        <begin position="307"/>
        <end position="313"/>
    </location>
    <ligand>
        <name>substrate</name>
    </ligand>
</feature>
<name>A0A1Y2G3Q0_9BASI</name>
<evidence type="ECO:0000256" key="5">
    <source>
        <dbReference type="ARBA" id="ARBA00022723"/>
    </source>
</evidence>
<sequence length="434" mass="47356">MSLSTTPPEGVRVVLGAQWGDEGKGKLVDILAAQADICARCAGGNNAGHTIVANVDGKRTKFDFHLLPSGLVNPDCTAFIGNGVVVHVPAFFEELDNLTKKGLNCDGRLLVSDRAHLVFDFHQIVDGLKEAELGGKSIGTTKKGIGPTYSSKASRSGLRVHHLFDEEAFATKFRKLVEGRIKRYGHFEYDTEGEILRYKELAARLKPFVVDGPTFLHKALLAKKRILIEGANALMLDLDFGTYPFVTSSPTGIGGVCTGLGLPPKAIGEVVGVVKAYTTRVGAGPFPTEQLNSIGEHLQEVGAEFGVTTGRRRRCGWLDLVVMKYSHLINGYTLLNLTKLDVLDKLPTLKVAVAYHLDGKPLDAYFPADLDTLAKVEVQYVELPGWEQSIEDVTKFEDLPENCRKYVEFIEEYLGVKVGWIGTGPARESMIARA</sequence>
<feature type="active site" description="Proton acceptor" evidence="11">
    <location>
        <position position="21"/>
    </location>
</feature>
<feature type="binding site" evidence="11">
    <location>
        <begin position="20"/>
        <end position="26"/>
    </location>
    <ligand>
        <name>GTP</name>
        <dbReference type="ChEBI" id="CHEBI:37565"/>
    </ligand>
</feature>
<dbReference type="NCBIfam" id="TIGR00184">
    <property type="entry name" value="purA"/>
    <property type="match status" value="1"/>
</dbReference>
<feature type="binding site" evidence="11">
    <location>
        <position position="232"/>
    </location>
    <ligand>
        <name>IMP</name>
        <dbReference type="ChEBI" id="CHEBI:58053"/>
    </ligand>
</feature>
<dbReference type="InterPro" id="IPR018220">
    <property type="entry name" value="Adenylosuccin_syn_GTP-bd"/>
</dbReference>
<dbReference type="FunCoup" id="A0A1Y2G3Q0">
    <property type="interactions" value="573"/>
</dbReference>
<dbReference type="InterPro" id="IPR042111">
    <property type="entry name" value="Adenylosuccinate_synth_dom3"/>
</dbReference>
<comment type="function">
    <text evidence="1">Plays an important role in the de novo pathway and in the salvage pathway of purine nucleotide biosynthesis. Catalyzes the first committed step in the biosynthesis of AMP from IMP.</text>
</comment>
<dbReference type="InterPro" id="IPR042109">
    <property type="entry name" value="Adenylosuccinate_synth_dom1"/>
</dbReference>
<dbReference type="PROSITE" id="PS01266">
    <property type="entry name" value="ADENYLOSUCCIN_SYN_1"/>
    <property type="match status" value="1"/>
</dbReference>
<evidence type="ECO:0000256" key="11">
    <source>
        <dbReference type="HAMAP-Rule" id="MF_03125"/>
    </source>
</evidence>
<feature type="binding site" evidence="11">
    <location>
        <position position="311"/>
    </location>
    <ligand>
        <name>IMP</name>
        <dbReference type="ChEBI" id="CHEBI:58053"/>
    </ligand>
</feature>
<dbReference type="Gene3D" id="3.90.170.10">
    <property type="entry name" value="Adenylosuccinate Synthetase, subunit A, domain 3"/>
    <property type="match status" value="1"/>
</dbReference>
<dbReference type="Pfam" id="PF00709">
    <property type="entry name" value="Adenylsucc_synt"/>
    <property type="match status" value="1"/>
</dbReference>
<evidence type="ECO:0000256" key="13">
    <source>
        <dbReference type="RuleBase" id="RU000520"/>
    </source>
</evidence>
<dbReference type="EMBL" id="MCGR01000001">
    <property type="protein sequence ID" value="ORY92555.1"/>
    <property type="molecule type" value="Genomic_DNA"/>
</dbReference>
<evidence type="ECO:0000313" key="14">
    <source>
        <dbReference type="EMBL" id="ORY92555.1"/>
    </source>
</evidence>
<dbReference type="NCBIfam" id="NF002223">
    <property type="entry name" value="PRK01117.1"/>
    <property type="match status" value="1"/>
</dbReference>
<evidence type="ECO:0000256" key="6">
    <source>
        <dbReference type="ARBA" id="ARBA00022741"/>
    </source>
</evidence>
<dbReference type="STRING" id="106004.A0A1Y2G3Q0"/>
<comment type="caution">
    <text evidence="14">The sequence shown here is derived from an EMBL/GenBank/DDBJ whole genome shotgun (WGS) entry which is preliminary data.</text>
</comment>
<comment type="catalytic activity">
    <reaction evidence="10 11 13">
        <text>IMP + L-aspartate + GTP = N(6)-(1,2-dicarboxyethyl)-AMP + GDP + phosphate + 2 H(+)</text>
        <dbReference type="Rhea" id="RHEA:15753"/>
        <dbReference type="ChEBI" id="CHEBI:15378"/>
        <dbReference type="ChEBI" id="CHEBI:29991"/>
        <dbReference type="ChEBI" id="CHEBI:37565"/>
        <dbReference type="ChEBI" id="CHEBI:43474"/>
        <dbReference type="ChEBI" id="CHEBI:57567"/>
        <dbReference type="ChEBI" id="CHEBI:58053"/>
        <dbReference type="ChEBI" id="CHEBI:58189"/>
        <dbReference type="EC" id="6.3.4.4"/>
    </reaction>
</comment>
<dbReference type="PANTHER" id="PTHR11846">
    <property type="entry name" value="ADENYLOSUCCINATE SYNTHETASE"/>
    <property type="match status" value="1"/>
</dbReference>
<feature type="binding site" evidence="11">
    <location>
        <begin position="339"/>
        <end position="341"/>
    </location>
    <ligand>
        <name>GTP</name>
        <dbReference type="ChEBI" id="CHEBI:37565"/>
    </ligand>
</feature>
<gene>
    <name evidence="14" type="ORF">BCR35DRAFT_298012</name>
</gene>
<dbReference type="GO" id="GO:0000287">
    <property type="term" value="F:magnesium ion binding"/>
    <property type="evidence" value="ECO:0007669"/>
    <property type="project" value="UniProtKB-UniRule"/>
</dbReference>
<keyword evidence="15" id="KW-1185">Reference proteome</keyword>
<dbReference type="InParanoid" id="A0A1Y2G3Q0"/>
<dbReference type="EC" id="6.3.4.4" evidence="11 13"/>
<dbReference type="GO" id="GO:0005737">
    <property type="term" value="C:cytoplasm"/>
    <property type="evidence" value="ECO:0007669"/>
    <property type="project" value="UniProtKB-SubCell"/>
</dbReference>
<feature type="binding site" evidence="11">
    <location>
        <begin position="21"/>
        <end position="24"/>
    </location>
    <ligand>
        <name>IMP</name>
        <dbReference type="ChEBI" id="CHEBI:58053"/>
    </ligand>
</feature>
<dbReference type="GO" id="GO:0005525">
    <property type="term" value="F:GTP binding"/>
    <property type="evidence" value="ECO:0007669"/>
    <property type="project" value="UniProtKB-UniRule"/>
</dbReference>
<feature type="binding site" evidence="11">
    <location>
        <begin position="48"/>
        <end position="50"/>
    </location>
    <ligand>
        <name>GTP</name>
        <dbReference type="ChEBI" id="CHEBI:37565"/>
    </ligand>
</feature>
<dbReference type="HAMAP" id="MF_00011">
    <property type="entry name" value="Adenylosucc_synth"/>
    <property type="match status" value="1"/>
</dbReference>
<organism evidence="14 15">
    <name type="scientific">Leucosporidium creatinivorum</name>
    <dbReference type="NCBI Taxonomy" id="106004"/>
    <lineage>
        <taxon>Eukaryota</taxon>
        <taxon>Fungi</taxon>
        <taxon>Dikarya</taxon>
        <taxon>Basidiomycota</taxon>
        <taxon>Pucciniomycotina</taxon>
        <taxon>Microbotryomycetes</taxon>
        <taxon>Leucosporidiales</taxon>
        <taxon>Leucosporidium</taxon>
    </lineage>
</organism>
<dbReference type="FunFam" id="3.90.170.10:FF:000001">
    <property type="entry name" value="Adenylosuccinate synthetase"/>
    <property type="match status" value="1"/>
</dbReference>
<evidence type="ECO:0000256" key="2">
    <source>
        <dbReference type="ARBA" id="ARBA00011738"/>
    </source>
</evidence>
<evidence type="ECO:0000256" key="7">
    <source>
        <dbReference type="ARBA" id="ARBA00022755"/>
    </source>
</evidence>
<evidence type="ECO:0000256" key="1">
    <source>
        <dbReference type="ARBA" id="ARBA00003779"/>
    </source>
</evidence>